<dbReference type="AlphaFoldDB" id="A0AAW2UPF4"/>
<sequence>MSTTLTYVASPGREESEEGGFVKGVITYKVMDDLTVMPLSTISGITLLNKFDVKDVSALEETVVNLGCKVLSTALKSKRVLTDVS</sequence>
<proteinExistence type="predicted"/>
<reference evidence="1" key="1">
    <citation type="submission" date="2020-06" db="EMBL/GenBank/DDBJ databases">
        <authorList>
            <person name="Li T."/>
            <person name="Hu X."/>
            <person name="Zhang T."/>
            <person name="Song X."/>
            <person name="Zhang H."/>
            <person name="Dai N."/>
            <person name="Sheng W."/>
            <person name="Hou X."/>
            <person name="Wei L."/>
        </authorList>
    </citation>
    <scope>NUCLEOTIDE SEQUENCE</scope>
    <source>
        <strain evidence="1">G02</strain>
        <tissue evidence="1">Leaf</tissue>
    </source>
</reference>
<dbReference type="InterPro" id="IPR007750">
    <property type="entry name" value="DUF674"/>
</dbReference>
<dbReference type="PANTHER" id="PTHR33103">
    <property type="entry name" value="OS01G0153900 PROTEIN"/>
    <property type="match status" value="1"/>
</dbReference>
<protein>
    <submittedName>
        <fullName evidence="1">Uncharacterized protein</fullName>
    </submittedName>
</protein>
<name>A0AAW2UPF4_SESRA</name>
<gene>
    <name evidence="1" type="ORF">Sradi_1238200</name>
</gene>
<dbReference type="Pfam" id="PF05056">
    <property type="entry name" value="DUF674"/>
    <property type="match status" value="1"/>
</dbReference>
<evidence type="ECO:0000313" key="1">
    <source>
        <dbReference type="EMBL" id="KAL0418247.1"/>
    </source>
</evidence>
<dbReference type="EMBL" id="JACGWJ010000005">
    <property type="protein sequence ID" value="KAL0418247.1"/>
    <property type="molecule type" value="Genomic_DNA"/>
</dbReference>
<organism evidence="1">
    <name type="scientific">Sesamum radiatum</name>
    <name type="common">Black benniseed</name>
    <dbReference type="NCBI Taxonomy" id="300843"/>
    <lineage>
        <taxon>Eukaryota</taxon>
        <taxon>Viridiplantae</taxon>
        <taxon>Streptophyta</taxon>
        <taxon>Embryophyta</taxon>
        <taxon>Tracheophyta</taxon>
        <taxon>Spermatophyta</taxon>
        <taxon>Magnoliopsida</taxon>
        <taxon>eudicotyledons</taxon>
        <taxon>Gunneridae</taxon>
        <taxon>Pentapetalae</taxon>
        <taxon>asterids</taxon>
        <taxon>lamiids</taxon>
        <taxon>Lamiales</taxon>
        <taxon>Pedaliaceae</taxon>
        <taxon>Sesamum</taxon>
    </lineage>
</organism>
<accession>A0AAW2UPF4</accession>
<comment type="caution">
    <text evidence="1">The sequence shown here is derived from an EMBL/GenBank/DDBJ whole genome shotgun (WGS) entry which is preliminary data.</text>
</comment>
<reference evidence="1" key="2">
    <citation type="journal article" date="2024" name="Plant">
        <title>Genomic evolution and insights into agronomic trait innovations of Sesamum species.</title>
        <authorList>
            <person name="Miao H."/>
            <person name="Wang L."/>
            <person name="Qu L."/>
            <person name="Liu H."/>
            <person name="Sun Y."/>
            <person name="Le M."/>
            <person name="Wang Q."/>
            <person name="Wei S."/>
            <person name="Zheng Y."/>
            <person name="Lin W."/>
            <person name="Duan Y."/>
            <person name="Cao H."/>
            <person name="Xiong S."/>
            <person name="Wang X."/>
            <person name="Wei L."/>
            <person name="Li C."/>
            <person name="Ma Q."/>
            <person name="Ju M."/>
            <person name="Zhao R."/>
            <person name="Li G."/>
            <person name="Mu C."/>
            <person name="Tian Q."/>
            <person name="Mei H."/>
            <person name="Zhang T."/>
            <person name="Gao T."/>
            <person name="Zhang H."/>
        </authorList>
    </citation>
    <scope>NUCLEOTIDE SEQUENCE</scope>
    <source>
        <strain evidence="1">G02</strain>
    </source>
</reference>
<dbReference type="PANTHER" id="PTHR33103:SF19">
    <property type="entry name" value="OS09G0544700 PROTEIN"/>
    <property type="match status" value="1"/>
</dbReference>